<dbReference type="EMBL" id="LLXH01003812">
    <property type="protein sequence ID" value="PKC53811.1"/>
    <property type="molecule type" value="Genomic_DNA"/>
</dbReference>
<protein>
    <submittedName>
        <fullName evidence="1">Uncharacterized protein</fullName>
    </submittedName>
</protein>
<evidence type="ECO:0000313" key="2">
    <source>
        <dbReference type="Proteomes" id="UP000232688"/>
    </source>
</evidence>
<organism evidence="1 2">
    <name type="scientific">Rhizophagus irregularis</name>
    <dbReference type="NCBI Taxonomy" id="588596"/>
    <lineage>
        <taxon>Eukaryota</taxon>
        <taxon>Fungi</taxon>
        <taxon>Fungi incertae sedis</taxon>
        <taxon>Mucoromycota</taxon>
        <taxon>Glomeromycotina</taxon>
        <taxon>Glomeromycetes</taxon>
        <taxon>Glomerales</taxon>
        <taxon>Glomeraceae</taxon>
        <taxon>Rhizophagus</taxon>
    </lineage>
</organism>
<proteinExistence type="predicted"/>
<comment type="caution">
    <text evidence="1">The sequence shown here is derived from an EMBL/GenBank/DDBJ whole genome shotgun (WGS) entry which is preliminary data.</text>
</comment>
<name>A0A2N0QRY4_9GLOM</name>
<gene>
    <name evidence="1" type="ORF">RhiirA1_478521</name>
</gene>
<dbReference type="Proteomes" id="UP000232688">
    <property type="component" value="Unassembled WGS sequence"/>
</dbReference>
<dbReference type="AlphaFoldDB" id="A0A2N0QRY4"/>
<reference evidence="1 2" key="1">
    <citation type="submission" date="2017-10" db="EMBL/GenBank/DDBJ databases">
        <title>Extensive intraspecific genome diversity in a model arbuscular mycorrhizal fungus.</title>
        <authorList>
            <person name="Chen E.C.H."/>
            <person name="Morin E."/>
            <person name="Baudet D."/>
            <person name="Noel J."/>
            <person name="Ndikumana S."/>
            <person name="Charron P."/>
            <person name="St-Onge C."/>
            <person name="Giorgi J."/>
            <person name="Grigoriev I.V."/>
            <person name="Roux C."/>
            <person name="Martin F.M."/>
            <person name="Corradi N."/>
        </authorList>
    </citation>
    <scope>NUCLEOTIDE SEQUENCE [LARGE SCALE GENOMIC DNA]</scope>
    <source>
        <strain evidence="1 2">A1</strain>
    </source>
</reference>
<dbReference type="VEuPathDB" id="FungiDB:RhiirA1_478521"/>
<reference evidence="1 2" key="2">
    <citation type="submission" date="2017-10" db="EMBL/GenBank/DDBJ databases">
        <title>Genome analyses suggest a sexual origin of heterokaryosis in a supposedly ancient asexual fungus.</title>
        <authorList>
            <person name="Corradi N."/>
            <person name="Sedzielewska K."/>
            <person name="Noel J."/>
            <person name="Charron P."/>
            <person name="Farinelli L."/>
            <person name="Marton T."/>
            <person name="Kruger M."/>
            <person name="Pelin A."/>
            <person name="Brachmann A."/>
            <person name="Corradi N."/>
        </authorList>
    </citation>
    <scope>NUCLEOTIDE SEQUENCE [LARGE SCALE GENOMIC DNA]</scope>
    <source>
        <strain evidence="1 2">A1</strain>
    </source>
</reference>
<evidence type="ECO:0000313" key="1">
    <source>
        <dbReference type="EMBL" id="PKC53811.1"/>
    </source>
</evidence>
<accession>A0A2N0QRY4</accession>
<sequence>MIWKTAAGVITVSNYSRKIKPGNFTWISHRGDWILRFISNGNKNEFGKLGKVGQVHEKISALDFEVMIRTGSHISDFGILQWIFGRVRLL</sequence>